<keyword evidence="3" id="KW-0804">Transcription</keyword>
<keyword evidence="1" id="KW-0805">Transcription regulation</keyword>
<dbReference type="PROSITE" id="PS01117">
    <property type="entry name" value="HTH_MARR_1"/>
    <property type="match status" value="1"/>
</dbReference>
<keyword evidence="2" id="KW-0238">DNA-binding</keyword>
<dbReference type="EMBL" id="SLZQ01000001">
    <property type="protein sequence ID" value="TCS39351.1"/>
    <property type="molecule type" value="Genomic_DNA"/>
</dbReference>
<dbReference type="Pfam" id="PF12802">
    <property type="entry name" value="MarR_2"/>
    <property type="match status" value="1"/>
</dbReference>
<dbReference type="Proteomes" id="UP000295382">
    <property type="component" value="Unassembled WGS sequence"/>
</dbReference>
<keyword evidence="6" id="KW-1185">Reference proteome</keyword>
<proteinExistence type="predicted"/>
<comment type="caution">
    <text evidence="5">The sequence shown here is derived from an EMBL/GenBank/DDBJ whole genome shotgun (WGS) entry which is preliminary data.</text>
</comment>
<dbReference type="GO" id="GO:0003677">
    <property type="term" value="F:DNA binding"/>
    <property type="evidence" value="ECO:0007669"/>
    <property type="project" value="UniProtKB-KW"/>
</dbReference>
<dbReference type="OrthoDB" id="6002259at2"/>
<evidence type="ECO:0000313" key="6">
    <source>
        <dbReference type="Proteomes" id="UP000295382"/>
    </source>
</evidence>
<dbReference type="InterPro" id="IPR036390">
    <property type="entry name" value="WH_DNA-bd_sf"/>
</dbReference>
<dbReference type="InterPro" id="IPR023187">
    <property type="entry name" value="Tscrpt_reg_MarR-type_CS"/>
</dbReference>
<gene>
    <name evidence="5" type="ORF">EDC30_101307</name>
</gene>
<organism evidence="5 6">
    <name type="scientific">Paucimonas lemoignei</name>
    <name type="common">Pseudomonas lemoignei</name>
    <dbReference type="NCBI Taxonomy" id="29443"/>
    <lineage>
        <taxon>Bacteria</taxon>
        <taxon>Pseudomonadati</taxon>
        <taxon>Pseudomonadota</taxon>
        <taxon>Betaproteobacteria</taxon>
        <taxon>Burkholderiales</taxon>
        <taxon>Burkholderiaceae</taxon>
        <taxon>Paucimonas</taxon>
    </lineage>
</organism>
<evidence type="ECO:0000256" key="1">
    <source>
        <dbReference type="ARBA" id="ARBA00023015"/>
    </source>
</evidence>
<dbReference type="InterPro" id="IPR000835">
    <property type="entry name" value="HTH_MarR-typ"/>
</dbReference>
<dbReference type="PANTHER" id="PTHR33164">
    <property type="entry name" value="TRANSCRIPTIONAL REGULATOR, MARR FAMILY"/>
    <property type="match status" value="1"/>
</dbReference>
<dbReference type="GO" id="GO:0003700">
    <property type="term" value="F:DNA-binding transcription factor activity"/>
    <property type="evidence" value="ECO:0007669"/>
    <property type="project" value="InterPro"/>
</dbReference>
<dbReference type="SMART" id="SM00347">
    <property type="entry name" value="HTH_MARR"/>
    <property type="match status" value="1"/>
</dbReference>
<dbReference type="InterPro" id="IPR036388">
    <property type="entry name" value="WH-like_DNA-bd_sf"/>
</dbReference>
<dbReference type="SUPFAM" id="SSF46785">
    <property type="entry name" value="Winged helix' DNA-binding domain"/>
    <property type="match status" value="1"/>
</dbReference>
<name>A0A4R3I3F6_PAULE</name>
<protein>
    <submittedName>
        <fullName evidence="5">MarR family transcriptional regulator</fullName>
    </submittedName>
</protein>
<sequence length="155" mass="16876">METYDQTLMALTMALTQVSRSYKSAADKFAAGYELSQATVWPVIMIARLGGCVRPGQLADALGLEPSSIVRLIDHLVDAGLVKRSEDASDRRARALRLTSEGKRRAVQLEKALVIFRRELFQGMPESDVKACLRVLHSLGAAVDGYEARANAKGA</sequence>
<dbReference type="AlphaFoldDB" id="A0A4R3I3F6"/>
<dbReference type="GO" id="GO:0006950">
    <property type="term" value="P:response to stress"/>
    <property type="evidence" value="ECO:0007669"/>
    <property type="project" value="TreeGrafter"/>
</dbReference>
<evidence type="ECO:0000259" key="4">
    <source>
        <dbReference type="PROSITE" id="PS50995"/>
    </source>
</evidence>
<feature type="domain" description="HTH marR-type" evidence="4">
    <location>
        <begin position="8"/>
        <end position="141"/>
    </location>
</feature>
<dbReference type="Gene3D" id="1.10.10.10">
    <property type="entry name" value="Winged helix-like DNA-binding domain superfamily/Winged helix DNA-binding domain"/>
    <property type="match status" value="1"/>
</dbReference>
<dbReference type="InterPro" id="IPR039422">
    <property type="entry name" value="MarR/SlyA-like"/>
</dbReference>
<accession>A0A4R3I3F6</accession>
<reference evidence="5 6" key="1">
    <citation type="submission" date="2019-03" db="EMBL/GenBank/DDBJ databases">
        <title>Genomic Encyclopedia of Type Strains, Phase IV (KMG-IV): sequencing the most valuable type-strain genomes for metagenomic binning, comparative biology and taxonomic classification.</title>
        <authorList>
            <person name="Goeker M."/>
        </authorList>
    </citation>
    <scope>NUCLEOTIDE SEQUENCE [LARGE SCALE GENOMIC DNA]</scope>
    <source>
        <strain evidence="5 6">DSM 7445</strain>
    </source>
</reference>
<dbReference type="PANTHER" id="PTHR33164:SF64">
    <property type="entry name" value="TRANSCRIPTIONAL REGULATOR SLYA"/>
    <property type="match status" value="1"/>
</dbReference>
<dbReference type="PROSITE" id="PS50995">
    <property type="entry name" value="HTH_MARR_2"/>
    <property type="match status" value="1"/>
</dbReference>
<evidence type="ECO:0000313" key="5">
    <source>
        <dbReference type="EMBL" id="TCS39351.1"/>
    </source>
</evidence>
<evidence type="ECO:0000256" key="3">
    <source>
        <dbReference type="ARBA" id="ARBA00023163"/>
    </source>
</evidence>
<dbReference type="PRINTS" id="PR00598">
    <property type="entry name" value="HTHMARR"/>
</dbReference>
<evidence type="ECO:0000256" key="2">
    <source>
        <dbReference type="ARBA" id="ARBA00023125"/>
    </source>
</evidence>